<dbReference type="SUPFAM" id="SSF54928">
    <property type="entry name" value="RNA-binding domain, RBD"/>
    <property type="match status" value="1"/>
</dbReference>
<dbReference type="InterPro" id="IPR012677">
    <property type="entry name" value="Nucleotide-bd_a/b_plait_sf"/>
</dbReference>
<dbReference type="GeneID" id="95989841"/>
<proteinExistence type="predicted"/>
<feature type="compositionally biased region" description="Polar residues" evidence="3">
    <location>
        <begin position="1"/>
        <end position="11"/>
    </location>
</feature>
<reference evidence="5 6" key="1">
    <citation type="submission" date="2023-08" db="EMBL/GenBank/DDBJ databases">
        <title>Annotated Genome Sequence of Vanrija albida AlHP1.</title>
        <authorList>
            <person name="Herzog R."/>
        </authorList>
    </citation>
    <scope>NUCLEOTIDE SEQUENCE [LARGE SCALE GENOMIC DNA]</scope>
    <source>
        <strain evidence="5 6">AlHP1</strain>
    </source>
</reference>
<dbReference type="PANTHER" id="PTHR15481">
    <property type="entry name" value="RIBONUCLEIC ACID BINDING PROTEIN S1"/>
    <property type="match status" value="1"/>
</dbReference>
<dbReference type="PROSITE" id="PS50102">
    <property type="entry name" value="RRM"/>
    <property type="match status" value="1"/>
</dbReference>
<dbReference type="PANTHER" id="PTHR15481:SF0">
    <property type="entry name" value="LD23870P-RELATED"/>
    <property type="match status" value="1"/>
</dbReference>
<evidence type="ECO:0000313" key="5">
    <source>
        <dbReference type="EMBL" id="KAL1405173.1"/>
    </source>
</evidence>
<evidence type="ECO:0000313" key="6">
    <source>
        <dbReference type="Proteomes" id="UP001565368"/>
    </source>
</evidence>
<evidence type="ECO:0000256" key="2">
    <source>
        <dbReference type="PROSITE-ProRule" id="PRU00176"/>
    </source>
</evidence>
<dbReference type="Pfam" id="PF00076">
    <property type="entry name" value="RRM_1"/>
    <property type="match status" value="1"/>
</dbReference>
<dbReference type="Proteomes" id="UP001565368">
    <property type="component" value="Unassembled WGS sequence"/>
</dbReference>
<feature type="domain" description="RRM" evidence="4">
    <location>
        <begin position="49"/>
        <end position="127"/>
    </location>
</feature>
<keyword evidence="1 2" id="KW-0694">RNA-binding</keyword>
<evidence type="ECO:0000256" key="3">
    <source>
        <dbReference type="SAM" id="MobiDB-lite"/>
    </source>
</evidence>
<keyword evidence="6" id="KW-1185">Reference proteome</keyword>
<dbReference type="Gene3D" id="3.30.70.330">
    <property type="match status" value="1"/>
</dbReference>
<dbReference type="SMART" id="SM00360">
    <property type="entry name" value="RRM"/>
    <property type="match status" value="1"/>
</dbReference>
<gene>
    <name evidence="5" type="ORF">Q8F55_008798</name>
</gene>
<evidence type="ECO:0000259" key="4">
    <source>
        <dbReference type="PROSITE" id="PS50102"/>
    </source>
</evidence>
<organism evidence="5 6">
    <name type="scientific">Vanrija albida</name>
    <dbReference type="NCBI Taxonomy" id="181172"/>
    <lineage>
        <taxon>Eukaryota</taxon>
        <taxon>Fungi</taxon>
        <taxon>Dikarya</taxon>
        <taxon>Basidiomycota</taxon>
        <taxon>Agaricomycotina</taxon>
        <taxon>Tremellomycetes</taxon>
        <taxon>Trichosporonales</taxon>
        <taxon>Trichosporonaceae</taxon>
        <taxon>Vanrija</taxon>
    </lineage>
</organism>
<dbReference type="InterPro" id="IPR000504">
    <property type="entry name" value="RRM_dom"/>
</dbReference>
<sequence>MAQRGRSTSPKPLTPSPRREDGDVSMSPPRNSNGPGRGAASGNGAPNFRVIVVSGLSKNVHNGHLEEIFGEYGKVTGLDLPVFKVSGLNRGKAAIEFERASSAEEAVRCMDGGILDGSALKVQVNLGASPPGCSPPNAASSCSLATPSSFAILFAIAISSQAITVSSPSPLAITSSPRWWRRLLIIPPASLALSSP</sequence>
<dbReference type="EMBL" id="JBBXJM010000007">
    <property type="protein sequence ID" value="KAL1405173.1"/>
    <property type="molecule type" value="Genomic_DNA"/>
</dbReference>
<evidence type="ECO:0000256" key="1">
    <source>
        <dbReference type="ARBA" id="ARBA00022884"/>
    </source>
</evidence>
<dbReference type="InterPro" id="IPR035979">
    <property type="entry name" value="RBD_domain_sf"/>
</dbReference>
<comment type="caution">
    <text evidence="5">The sequence shown here is derived from an EMBL/GenBank/DDBJ whole genome shotgun (WGS) entry which is preliminary data.</text>
</comment>
<protein>
    <recommendedName>
        <fullName evidence="4">RRM domain-containing protein</fullName>
    </recommendedName>
</protein>
<name>A0ABR3PRU7_9TREE</name>
<feature type="region of interest" description="Disordered" evidence="3">
    <location>
        <begin position="1"/>
        <end position="44"/>
    </location>
</feature>
<accession>A0ABR3PRU7</accession>
<dbReference type="RefSeq" id="XP_069205117.1">
    <property type="nucleotide sequence ID" value="XM_069357180.1"/>
</dbReference>